<organism evidence="1 2">
    <name type="scientific">Elysia crispata</name>
    <name type="common">lettuce slug</name>
    <dbReference type="NCBI Taxonomy" id="231223"/>
    <lineage>
        <taxon>Eukaryota</taxon>
        <taxon>Metazoa</taxon>
        <taxon>Spiralia</taxon>
        <taxon>Lophotrochozoa</taxon>
        <taxon>Mollusca</taxon>
        <taxon>Gastropoda</taxon>
        <taxon>Heterobranchia</taxon>
        <taxon>Euthyneura</taxon>
        <taxon>Panpulmonata</taxon>
        <taxon>Sacoglossa</taxon>
        <taxon>Placobranchoidea</taxon>
        <taxon>Plakobranchidae</taxon>
        <taxon>Elysia</taxon>
    </lineage>
</organism>
<protein>
    <submittedName>
        <fullName evidence="1">Uncharacterized protein</fullName>
    </submittedName>
</protein>
<evidence type="ECO:0000313" key="1">
    <source>
        <dbReference type="EMBL" id="KAK3724694.1"/>
    </source>
</evidence>
<accession>A0AAE0XZ99</accession>
<comment type="caution">
    <text evidence="1">The sequence shown here is derived from an EMBL/GenBank/DDBJ whole genome shotgun (WGS) entry which is preliminary data.</text>
</comment>
<sequence>MRNVFYTSASLAHSLPPLESARWQDKGKENSQVGPGCCPGAAPDILVLQQELAVFAYSRAHLFRSKISCRTGFWLQAASDAPLNETRS</sequence>
<proteinExistence type="predicted"/>
<gene>
    <name evidence="1" type="ORF">RRG08_041174</name>
</gene>
<reference evidence="1" key="1">
    <citation type="journal article" date="2023" name="G3 (Bethesda)">
        <title>A reference genome for the long-term kleptoplast-retaining sea slug Elysia crispata morphotype clarki.</title>
        <authorList>
            <person name="Eastman K.E."/>
            <person name="Pendleton A.L."/>
            <person name="Shaikh M.A."/>
            <person name="Suttiyut T."/>
            <person name="Ogas R."/>
            <person name="Tomko P."/>
            <person name="Gavelis G."/>
            <person name="Widhalm J.R."/>
            <person name="Wisecaver J.H."/>
        </authorList>
    </citation>
    <scope>NUCLEOTIDE SEQUENCE</scope>
    <source>
        <strain evidence="1">ECLA1</strain>
    </source>
</reference>
<dbReference type="EMBL" id="JAWDGP010007341">
    <property type="protein sequence ID" value="KAK3724694.1"/>
    <property type="molecule type" value="Genomic_DNA"/>
</dbReference>
<keyword evidence="2" id="KW-1185">Reference proteome</keyword>
<dbReference type="Proteomes" id="UP001283361">
    <property type="component" value="Unassembled WGS sequence"/>
</dbReference>
<dbReference type="AlphaFoldDB" id="A0AAE0XZ99"/>
<name>A0AAE0XZ99_9GAST</name>
<evidence type="ECO:0000313" key="2">
    <source>
        <dbReference type="Proteomes" id="UP001283361"/>
    </source>
</evidence>